<dbReference type="InterPro" id="IPR001940">
    <property type="entry name" value="Peptidase_S1C"/>
</dbReference>
<name>A0A1H2WK24_9RHOB</name>
<dbReference type="Gene3D" id="2.30.42.10">
    <property type="match status" value="2"/>
</dbReference>
<protein>
    <submittedName>
        <fullName evidence="7">Do/DeqQ family serine protease</fullName>
    </submittedName>
</protein>
<dbReference type="InterPro" id="IPR036034">
    <property type="entry name" value="PDZ_sf"/>
</dbReference>
<feature type="signal peptide" evidence="5">
    <location>
        <begin position="1"/>
        <end position="19"/>
    </location>
</feature>
<keyword evidence="8" id="KW-1185">Reference proteome</keyword>
<keyword evidence="3" id="KW-0378">Hydrolase</keyword>
<dbReference type="Pfam" id="PF13180">
    <property type="entry name" value="PDZ_2"/>
    <property type="match status" value="1"/>
</dbReference>
<dbReference type="SUPFAM" id="SSF50494">
    <property type="entry name" value="Trypsin-like serine proteases"/>
    <property type="match status" value="1"/>
</dbReference>
<dbReference type="Proteomes" id="UP000183400">
    <property type="component" value="Unassembled WGS sequence"/>
</dbReference>
<dbReference type="RefSeq" id="WP_074736175.1">
    <property type="nucleotide sequence ID" value="NZ_FNNP01000001.1"/>
</dbReference>
<sequence length="461" mass="48071">MLRIMCSIVLLMGTVPAAAETHVPKNQAEISLGFAPVVKQAAPAVVNIYAKIVRQGRANPFFSDPFFQDFFGRGFSDPRPRVQNSLGSGVILSADGYVVSNYHVVGSATEIQVVTTDRREYSATVVLGDKESDIAILRLNEASELPFLRLRDSDQVEVGELTLAIGNPFGVGQTVSSGIISGLARTGTATGNARGYFIQTDAAINPGNSGGALIDVNGDLIGINTSILTRSGGSNGIGFAIPANLVAEFLRQAQAGNDSFISPWAGMAGQHMSADIAESLGLVVPLGVVISDLHVLSPLAEAGLRVGDVVTHVDGDEVNSPAEMKFRMAIAGVGGKSVLTRMRGEGRADIEIALIKAPEIPAADETTLGEDTALPGMVVSGVNPAVIVRHRLPLSQTGVVVIDPGPYGARAGLRAGDVLDGINGGTIAAPADVVQALTDPGRRVRVEIERGGRSISLRFRL</sequence>
<dbReference type="SMART" id="SM00228">
    <property type="entry name" value="PDZ"/>
    <property type="match status" value="2"/>
</dbReference>
<dbReference type="Pfam" id="PF17820">
    <property type="entry name" value="PDZ_6"/>
    <property type="match status" value="1"/>
</dbReference>
<keyword evidence="5" id="KW-0732">Signal</keyword>
<dbReference type="PROSITE" id="PS50106">
    <property type="entry name" value="PDZ"/>
    <property type="match status" value="1"/>
</dbReference>
<dbReference type="GO" id="GO:0042597">
    <property type="term" value="C:periplasmic space"/>
    <property type="evidence" value="ECO:0007669"/>
    <property type="project" value="TreeGrafter"/>
</dbReference>
<evidence type="ECO:0000256" key="5">
    <source>
        <dbReference type="SAM" id="SignalP"/>
    </source>
</evidence>
<gene>
    <name evidence="7" type="ORF">SAMN05444358_1011818</name>
</gene>
<evidence type="ECO:0000259" key="6">
    <source>
        <dbReference type="PROSITE" id="PS50106"/>
    </source>
</evidence>
<dbReference type="PANTHER" id="PTHR22939">
    <property type="entry name" value="SERINE PROTEASE FAMILY S1C HTRA-RELATED"/>
    <property type="match status" value="1"/>
</dbReference>
<dbReference type="PRINTS" id="PR00834">
    <property type="entry name" value="PROTEASES2C"/>
</dbReference>
<organism evidence="7 8">
    <name type="scientific">Ruegeria halocynthiae</name>
    <dbReference type="NCBI Taxonomy" id="985054"/>
    <lineage>
        <taxon>Bacteria</taxon>
        <taxon>Pseudomonadati</taxon>
        <taxon>Pseudomonadota</taxon>
        <taxon>Alphaproteobacteria</taxon>
        <taxon>Rhodobacterales</taxon>
        <taxon>Roseobacteraceae</taxon>
        <taxon>Ruegeria</taxon>
    </lineage>
</organism>
<dbReference type="InterPro" id="IPR001478">
    <property type="entry name" value="PDZ"/>
</dbReference>
<dbReference type="EMBL" id="FNNP01000001">
    <property type="protein sequence ID" value="SDW80915.1"/>
    <property type="molecule type" value="Genomic_DNA"/>
</dbReference>
<dbReference type="STRING" id="985054.SAMN05444358_1011818"/>
<dbReference type="InterPro" id="IPR041489">
    <property type="entry name" value="PDZ_6"/>
</dbReference>
<evidence type="ECO:0000313" key="8">
    <source>
        <dbReference type="Proteomes" id="UP000183400"/>
    </source>
</evidence>
<dbReference type="InterPro" id="IPR009003">
    <property type="entry name" value="Peptidase_S1_PA"/>
</dbReference>
<proteinExistence type="inferred from homology"/>
<evidence type="ECO:0000256" key="3">
    <source>
        <dbReference type="ARBA" id="ARBA00022801"/>
    </source>
</evidence>
<evidence type="ECO:0000256" key="1">
    <source>
        <dbReference type="ARBA" id="ARBA00010541"/>
    </source>
</evidence>
<keyword evidence="2 7" id="KW-0645">Protease</keyword>
<dbReference type="GO" id="GO:0006515">
    <property type="term" value="P:protein quality control for misfolded or incompletely synthesized proteins"/>
    <property type="evidence" value="ECO:0007669"/>
    <property type="project" value="TreeGrafter"/>
</dbReference>
<dbReference type="GO" id="GO:0004252">
    <property type="term" value="F:serine-type endopeptidase activity"/>
    <property type="evidence" value="ECO:0007669"/>
    <property type="project" value="InterPro"/>
</dbReference>
<dbReference type="PANTHER" id="PTHR22939:SF129">
    <property type="entry name" value="SERINE PROTEASE HTRA2, MITOCHONDRIAL"/>
    <property type="match status" value="1"/>
</dbReference>
<dbReference type="AlphaFoldDB" id="A0A1H2WK24"/>
<evidence type="ECO:0000256" key="4">
    <source>
        <dbReference type="ARBA" id="ARBA00022825"/>
    </source>
</evidence>
<feature type="chain" id="PRO_5010212664" evidence="5">
    <location>
        <begin position="20"/>
        <end position="461"/>
    </location>
</feature>
<dbReference type="Gene3D" id="2.40.10.120">
    <property type="match status" value="1"/>
</dbReference>
<feature type="domain" description="PDZ" evidence="6">
    <location>
        <begin position="280"/>
        <end position="345"/>
    </location>
</feature>
<keyword evidence="4" id="KW-0720">Serine protease</keyword>
<dbReference type="OrthoDB" id="9758917at2"/>
<comment type="similarity">
    <text evidence="1">Belongs to the peptidase S1C family.</text>
</comment>
<evidence type="ECO:0000313" key="7">
    <source>
        <dbReference type="EMBL" id="SDW80915.1"/>
    </source>
</evidence>
<reference evidence="8" key="1">
    <citation type="submission" date="2016-10" db="EMBL/GenBank/DDBJ databases">
        <authorList>
            <person name="Varghese N."/>
            <person name="Submissions S."/>
        </authorList>
    </citation>
    <scope>NUCLEOTIDE SEQUENCE [LARGE SCALE GENOMIC DNA]</scope>
    <source>
        <strain evidence="8">DSM 27839</strain>
    </source>
</reference>
<dbReference type="SUPFAM" id="SSF50156">
    <property type="entry name" value="PDZ domain-like"/>
    <property type="match status" value="2"/>
</dbReference>
<evidence type="ECO:0000256" key="2">
    <source>
        <dbReference type="ARBA" id="ARBA00022670"/>
    </source>
</evidence>
<dbReference type="Pfam" id="PF13365">
    <property type="entry name" value="Trypsin_2"/>
    <property type="match status" value="1"/>
</dbReference>
<accession>A0A1H2WK24</accession>